<proteinExistence type="predicted"/>
<dbReference type="EMBL" id="JARRAF010000004">
    <property type="protein sequence ID" value="MDK2123429.1"/>
    <property type="molecule type" value="Genomic_DNA"/>
</dbReference>
<keyword evidence="1" id="KW-1133">Transmembrane helix</keyword>
<keyword evidence="3" id="KW-0482">Metalloprotease</keyword>
<reference evidence="3" key="1">
    <citation type="submission" date="2023-03" db="EMBL/GenBank/DDBJ databases">
        <title>Chitinimonas shenzhenensis gen. nov., sp. nov., a novel member of family Burkholderiaceae isolated from activated sludge collected in Shen Zhen, China.</title>
        <authorList>
            <person name="Wang X."/>
        </authorList>
    </citation>
    <scope>NUCLEOTIDE SEQUENCE</scope>
    <source>
        <strain evidence="3">DQS-5</strain>
    </source>
</reference>
<feature type="transmembrane region" description="Helical" evidence="1">
    <location>
        <begin position="17"/>
        <end position="38"/>
    </location>
</feature>
<dbReference type="Pfam" id="PF02517">
    <property type="entry name" value="Rce1-like"/>
    <property type="match status" value="1"/>
</dbReference>
<keyword evidence="3" id="KW-0645">Protease</keyword>
<feature type="transmembrane region" description="Helical" evidence="1">
    <location>
        <begin position="87"/>
        <end position="112"/>
    </location>
</feature>
<accession>A0ABT7DUD8</accession>
<comment type="caution">
    <text evidence="3">The sequence shown here is derived from an EMBL/GenBank/DDBJ whole genome shotgun (WGS) entry which is preliminary data.</text>
</comment>
<feature type="domain" description="CAAX prenyl protease 2/Lysostaphin resistance protein A-like" evidence="2">
    <location>
        <begin position="136"/>
        <end position="229"/>
    </location>
</feature>
<evidence type="ECO:0000313" key="4">
    <source>
        <dbReference type="Proteomes" id="UP001172778"/>
    </source>
</evidence>
<keyword evidence="4" id="KW-1185">Reference proteome</keyword>
<organism evidence="3 4">
    <name type="scientific">Parachitinimonas caeni</name>
    <dbReference type="NCBI Taxonomy" id="3031301"/>
    <lineage>
        <taxon>Bacteria</taxon>
        <taxon>Pseudomonadati</taxon>
        <taxon>Pseudomonadota</taxon>
        <taxon>Betaproteobacteria</taxon>
        <taxon>Neisseriales</taxon>
        <taxon>Chitinibacteraceae</taxon>
        <taxon>Parachitinimonas</taxon>
    </lineage>
</organism>
<protein>
    <submittedName>
        <fullName evidence="3">CPBP family intramembrane metalloprotease</fullName>
        <ecNumber evidence="3">3.4.-.-</ecNumber>
    </submittedName>
</protein>
<feature type="transmembrane region" description="Helical" evidence="1">
    <location>
        <begin position="132"/>
        <end position="151"/>
    </location>
</feature>
<evidence type="ECO:0000259" key="2">
    <source>
        <dbReference type="Pfam" id="PF02517"/>
    </source>
</evidence>
<dbReference type="InterPro" id="IPR003675">
    <property type="entry name" value="Rce1/LyrA-like_dom"/>
</dbReference>
<name>A0ABT7DUD8_9NEIS</name>
<evidence type="ECO:0000256" key="1">
    <source>
        <dbReference type="SAM" id="Phobius"/>
    </source>
</evidence>
<gene>
    <name evidence="3" type="ORF">PZA18_05135</name>
</gene>
<keyword evidence="1" id="KW-0812">Transmembrane</keyword>
<dbReference type="GO" id="GO:0008237">
    <property type="term" value="F:metallopeptidase activity"/>
    <property type="evidence" value="ECO:0007669"/>
    <property type="project" value="UniProtKB-KW"/>
</dbReference>
<feature type="transmembrane region" description="Helical" evidence="1">
    <location>
        <begin position="172"/>
        <end position="190"/>
    </location>
</feature>
<keyword evidence="3" id="KW-0378">Hydrolase</keyword>
<feature type="transmembrane region" description="Helical" evidence="1">
    <location>
        <begin position="44"/>
        <end position="66"/>
    </location>
</feature>
<sequence length="233" mass="26548">MDQSTPSAVNRLPVSRLVAHCFIAYFTLSVLKGIWLPTLMENRLLFLAFDITAFCVIPVFLLSMLWRRFDVRPHVYVRKTAAADWPWMLGVATFAAVAGHCLYRVGSAIGQWTGDRIPDLMPLQISYQSVEFFGWAHWVYVVYLAVTAGVVEELFYRGMVRRVAEELLPARWSKLGFVIGSSLIFALIHWHTGLPNMAGCFTFGLLFAGIYLEFDDLRPLIVAHIGLDFWYFS</sequence>
<dbReference type="RefSeq" id="WP_284099720.1">
    <property type="nucleotide sequence ID" value="NZ_JARRAF010000004.1"/>
</dbReference>
<evidence type="ECO:0000313" key="3">
    <source>
        <dbReference type="EMBL" id="MDK2123429.1"/>
    </source>
</evidence>
<keyword evidence="1" id="KW-0472">Membrane</keyword>
<dbReference type="Proteomes" id="UP001172778">
    <property type="component" value="Unassembled WGS sequence"/>
</dbReference>
<dbReference type="EC" id="3.4.-.-" evidence="3"/>